<dbReference type="STRING" id="1082479.SAMN05216241_105202"/>
<reference evidence="6 7" key="1">
    <citation type="submission" date="2016-10" db="EMBL/GenBank/DDBJ databases">
        <authorList>
            <person name="de Groot N.N."/>
        </authorList>
    </citation>
    <scope>NUCLEOTIDE SEQUENCE [LARGE SCALE GENOMIC DNA]</scope>
    <source>
        <strain evidence="6 7">DSM 25584</strain>
    </source>
</reference>
<evidence type="ECO:0000256" key="4">
    <source>
        <dbReference type="PROSITE-ProRule" id="PRU00335"/>
    </source>
</evidence>
<dbReference type="Gene3D" id="1.10.357.10">
    <property type="entry name" value="Tetracycline Repressor, domain 2"/>
    <property type="match status" value="1"/>
</dbReference>
<evidence type="ECO:0000313" key="6">
    <source>
        <dbReference type="EMBL" id="SDG12162.1"/>
    </source>
</evidence>
<dbReference type="SUPFAM" id="SSF46689">
    <property type="entry name" value="Homeodomain-like"/>
    <property type="match status" value="1"/>
</dbReference>
<dbReference type="RefSeq" id="WP_090019918.1">
    <property type="nucleotide sequence ID" value="NZ_FNCE01000005.1"/>
</dbReference>
<dbReference type="InterPro" id="IPR011075">
    <property type="entry name" value="TetR_C"/>
</dbReference>
<keyword evidence="2 4" id="KW-0238">DNA-binding</keyword>
<proteinExistence type="predicted"/>
<dbReference type="SUPFAM" id="SSF48498">
    <property type="entry name" value="Tetracyclin repressor-like, C-terminal domain"/>
    <property type="match status" value="1"/>
</dbReference>
<dbReference type="PROSITE" id="PS50977">
    <property type="entry name" value="HTH_TETR_2"/>
    <property type="match status" value="1"/>
</dbReference>
<dbReference type="EMBL" id="FNCE01000005">
    <property type="protein sequence ID" value="SDG12162.1"/>
    <property type="molecule type" value="Genomic_DNA"/>
</dbReference>
<dbReference type="Proteomes" id="UP000199415">
    <property type="component" value="Unassembled WGS sequence"/>
</dbReference>
<keyword evidence="3" id="KW-0804">Transcription</keyword>
<feature type="DNA-binding region" description="H-T-H motif" evidence="4">
    <location>
        <begin position="41"/>
        <end position="60"/>
    </location>
</feature>
<evidence type="ECO:0000313" key="7">
    <source>
        <dbReference type="Proteomes" id="UP000199415"/>
    </source>
</evidence>
<dbReference type="InterPro" id="IPR036271">
    <property type="entry name" value="Tet_transcr_reg_TetR-rel_C_sf"/>
</dbReference>
<dbReference type="GO" id="GO:0003677">
    <property type="term" value="F:DNA binding"/>
    <property type="evidence" value="ECO:0007669"/>
    <property type="project" value="UniProtKB-UniRule"/>
</dbReference>
<name>A0A1G7RN58_9PROT</name>
<evidence type="ECO:0000256" key="1">
    <source>
        <dbReference type="ARBA" id="ARBA00023015"/>
    </source>
</evidence>
<accession>A0A1G7RN58</accession>
<dbReference type="PANTHER" id="PTHR47506">
    <property type="entry name" value="TRANSCRIPTIONAL REGULATORY PROTEIN"/>
    <property type="match status" value="1"/>
</dbReference>
<organism evidence="6 7">
    <name type="scientific">Limimonas halophila</name>
    <dbReference type="NCBI Taxonomy" id="1082479"/>
    <lineage>
        <taxon>Bacteria</taxon>
        <taxon>Pseudomonadati</taxon>
        <taxon>Pseudomonadota</taxon>
        <taxon>Alphaproteobacteria</taxon>
        <taxon>Rhodospirillales</taxon>
        <taxon>Rhodovibrionaceae</taxon>
        <taxon>Limimonas</taxon>
    </lineage>
</organism>
<dbReference type="InterPro" id="IPR001647">
    <property type="entry name" value="HTH_TetR"/>
</dbReference>
<dbReference type="AlphaFoldDB" id="A0A1G7RN58"/>
<evidence type="ECO:0000259" key="5">
    <source>
        <dbReference type="PROSITE" id="PS50977"/>
    </source>
</evidence>
<evidence type="ECO:0000256" key="2">
    <source>
        <dbReference type="ARBA" id="ARBA00023125"/>
    </source>
</evidence>
<dbReference type="OrthoDB" id="9795242at2"/>
<keyword evidence="1" id="KW-0805">Transcription regulation</keyword>
<dbReference type="Gene3D" id="1.10.10.60">
    <property type="entry name" value="Homeodomain-like"/>
    <property type="match status" value="1"/>
</dbReference>
<dbReference type="InterPro" id="IPR009057">
    <property type="entry name" value="Homeodomain-like_sf"/>
</dbReference>
<dbReference type="Pfam" id="PF16925">
    <property type="entry name" value="TetR_C_13"/>
    <property type="match status" value="1"/>
</dbReference>
<sequence>MPEAPTKTEHAGPGRPRAFDEAEALRAALTVFWEQGYEATSVDTLIRAMGISRSSFYGCFGSKHGAMLAALRRYADDSLDRLAEVAAAERTPRAAVRAMIHAMVTTKDAHRGCLLVNCISELAARDAEITELIQRHIARVERLLAETIAEADADGAADRARALVSLTLGAITLRKAGLPPEQVDAALNRAEPLLPTA</sequence>
<keyword evidence="7" id="KW-1185">Reference proteome</keyword>
<protein>
    <submittedName>
        <fullName evidence="6">Transcriptional regulator, TetR family</fullName>
    </submittedName>
</protein>
<evidence type="ECO:0000256" key="3">
    <source>
        <dbReference type="ARBA" id="ARBA00023163"/>
    </source>
</evidence>
<gene>
    <name evidence="6" type="ORF">SAMN05216241_105202</name>
</gene>
<dbReference type="PANTHER" id="PTHR47506:SF1">
    <property type="entry name" value="HTH-TYPE TRANSCRIPTIONAL REGULATOR YJDC"/>
    <property type="match status" value="1"/>
</dbReference>
<feature type="domain" description="HTH tetR-type" evidence="5">
    <location>
        <begin position="18"/>
        <end position="78"/>
    </location>
</feature>
<dbReference type="Pfam" id="PF00440">
    <property type="entry name" value="TetR_N"/>
    <property type="match status" value="1"/>
</dbReference>